<dbReference type="OrthoDB" id="2129288at2759"/>
<gene>
    <name evidence="2" type="ORF">N7509_008158</name>
</gene>
<name>A0A9W9W0A8_9EURO</name>
<reference evidence="2" key="1">
    <citation type="submission" date="2022-12" db="EMBL/GenBank/DDBJ databases">
        <authorList>
            <person name="Petersen C."/>
        </authorList>
    </citation>
    <scope>NUCLEOTIDE SEQUENCE</scope>
    <source>
        <strain evidence="2">IBT 29677</strain>
    </source>
</reference>
<organism evidence="2 3">
    <name type="scientific">Penicillium cosmopolitanum</name>
    <dbReference type="NCBI Taxonomy" id="1131564"/>
    <lineage>
        <taxon>Eukaryota</taxon>
        <taxon>Fungi</taxon>
        <taxon>Dikarya</taxon>
        <taxon>Ascomycota</taxon>
        <taxon>Pezizomycotina</taxon>
        <taxon>Eurotiomycetes</taxon>
        <taxon>Eurotiomycetidae</taxon>
        <taxon>Eurotiales</taxon>
        <taxon>Aspergillaceae</taxon>
        <taxon>Penicillium</taxon>
    </lineage>
</organism>
<keyword evidence="3" id="KW-1185">Reference proteome</keyword>
<dbReference type="InterPro" id="IPR028116">
    <property type="entry name" value="Cis-CaaD-like"/>
</dbReference>
<dbReference type="AlphaFoldDB" id="A0A9W9W0A8"/>
<protein>
    <recommendedName>
        <fullName evidence="1">Tautomerase cis-CaaD-like domain-containing protein</fullName>
    </recommendedName>
</protein>
<proteinExistence type="predicted"/>
<evidence type="ECO:0000313" key="2">
    <source>
        <dbReference type="EMBL" id="KAJ5392668.1"/>
    </source>
</evidence>
<dbReference type="GeneID" id="81371775"/>
<dbReference type="RefSeq" id="XP_056488346.1">
    <property type="nucleotide sequence ID" value="XM_056632795.1"/>
</dbReference>
<reference evidence="2" key="2">
    <citation type="journal article" date="2023" name="IMA Fungus">
        <title>Comparative genomic study of the Penicillium genus elucidates a diverse pangenome and 15 lateral gene transfer events.</title>
        <authorList>
            <person name="Petersen C."/>
            <person name="Sorensen T."/>
            <person name="Nielsen M.R."/>
            <person name="Sondergaard T.E."/>
            <person name="Sorensen J.L."/>
            <person name="Fitzpatrick D.A."/>
            <person name="Frisvad J.C."/>
            <person name="Nielsen K.L."/>
        </authorList>
    </citation>
    <scope>NUCLEOTIDE SEQUENCE</scope>
    <source>
        <strain evidence="2">IBT 29677</strain>
    </source>
</reference>
<dbReference type="InterPro" id="IPR014347">
    <property type="entry name" value="Tautomerase/MIF_sf"/>
</dbReference>
<accession>A0A9W9W0A8</accession>
<feature type="domain" description="Tautomerase cis-CaaD-like" evidence="1">
    <location>
        <begin position="1"/>
        <end position="142"/>
    </location>
</feature>
<dbReference type="Gene3D" id="3.30.429.10">
    <property type="entry name" value="Macrophage Migration Inhibitory Factor"/>
    <property type="match status" value="1"/>
</dbReference>
<evidence type="ECO:0000259" key="1">
    <source>
        <dbReference type="Pfam" id="PF14832"/>
    </source>
</evidence>
<dbReference type="EMBL" id="JAPZBU010000008">
    <property type="protein sequence ID" value="KAJ5392668.1"/>
    <property type="molecule type" value="Genomic_DNA"/>
</dbReference>
<comment type="caution">
    <text evidence="2">The sequence shown here is derived from an EMBL/GenBank/DDBJ whole genome shotgun (WGS) entry which is preliminary data.</text>
</comment>
<evidence type="ECO:0000313" key="3">
    <source>
        <dbReference type="Proteomes" id="UP001147747"/>
    </source>
</evidence>
<dbReference type="Proteomes" id="UP001147747">
    <property type="component" value="Unassembled WGS sequence"/>
</dbReference>
<sequence length="184" mass="21086">MPLWLIFHPAGTFEDEASRHALAQDITKIYTRIGLPAFYVVANFIKLQEGQTWVGGELHTRKPFIRIAIEHIAAHIGDELPDDAHARTNSVIEAALKPHVADKGYDWEFHVDQTDRRLWKVNGFNPPAFRSEAERLWFNENRPVFYEPEAGKRTHAFNHGVEYGSDPGRRLTKFIIGSRKNATL</sequence>
<dbReference type="Pfam" id="PF14832">
    <property type="entry name" value="Tautomerase_3"/>
    <property type="match status" value="1"/>
</dbReference>